<feature type="domain" description="Pyruvate carboxyltransferase" evidence="11">
    <location>
        <begin position="42"/>
        <end position="316"/>
    </location>
</feature>
<feature type="region of interest" description="Regulatory domain" evidence="10">
    <location>
        <begin position="452"/>
        <end position="572"/>
    </location>
</feature>
<dbReference type="InterPro" id="IPR054692">
    <property type="entry name" value="LeuA-like_post-cat"/>
</dbReference>
<dbReference type="NCBIfam" id="TIGR00970">
    <property type="entry name" value="leuA_yeast"/>
    <property type="match status" value="1"/>
</dbReference>
<evidence type="ECO:0000256" key="1">
    <source>
        <dbReference type="ARBA" id="ARBA00000064"/>
    </source>
</evidence>
<keyword evidence="12" id="KW-0012">Acyltransferase</keyword>
<comment type="subunit">
    <text evidence="10">Homodimer.</text>
</comment>
<keyword evidence="9 10" id="KW-0100">Branched-chain amino acid biosynthesis</keyword>
<dbReference type="PROSITE" id="PS00815">
    <property type="entry name" value="AIPM_HOMOCIT_SYNTH_1"/>
    <property type="match status" value="1"/>
</dbReference>
<dbReference type="Proteomes" id="UP001063782">
    <property type="component" value="Chromosome"/>
</dbReference>
<organism evidence="12 13">
    <name type="scientific">Moraxella nasicaprae</name>
    <dbReference type="NCBI Taxonomy" id="2904122"/>
    <lineage>
        <taxon>Bacteria</taxon>
        <taxon>Pseudomonadati</taxon>
        <taxon>Pseudomonadota</taxon>
        <taxon>Gammaproteobacteria</taxon>
        <taxon>Moraxellales</taxon>
        <taxon>Moraxellaceae</taxon>
        <taxon>Moraxella</taxon>
    </lineage>
</organism>
<proteinExistence type="inferred from homology"/>
<dbReference type="PANTHER" id="PTHR46911">
    <property type="match status" value="1"/>
</dbReference>
<evidence type="ECO:0000259" key="11">
    <source>
        <dbReference type="PROSITE" id="PS50991"/>
    </source>
</evidence>
<sequence length="572" mass="63542">MSNSPKITPKNPAFDHTKYRPFEFAPKLENRTWCDKVIDKAPTWASVDLRDGNQALIDPMTIEQKLKFFKLLVVVGFKEIEIGFPSAAQVEFDFTRLLIEGGHVPDDVTLQVLVQAREHLIDRTFEALAGAKKAIVHVYNSTSKVQRDKVYQMSKDEIKAIAVAGATMLKEKAKQYPDTAWTFEYSPESFSQTETDFAIEVCDAVCEVWQPQNGQGVILNLPATVEASTPNLYADQVEYFCRHLKHRKDVIISLHTHNDRGCAIAAAELGLMAGADRIEGTLLGNGERTGNMDIVTMAMNMYTQGIDPELDLSQISEIAQVVTECTNLPIHPRHAYVGELVFTAFSGSHQDAIKKSLDYNDKHKDTDDHWEVAYLPIDPVHIGRSYQDVVRINSQSGKGGTAYILQRHYGFNLPRWTQIDFAKVVQKQAETLARELKTDELLQIFTDAYLNQETFKLNDYSINNRGGAVTFQGQVATNEQSFEVIGEGNGALSAFVDGLIKATGRQIHITNYAEHAVDKVWQADGETDQTHNAAVAYIQLSIDGAIYSGIGTCSSTVSAMLKGVLSALAQAW</sequence>
<comment type="cofactor">
    <cofactor evidence="10">
        <name>Mg(2+)</name>
        <dbReference type="ChEBI" id="CHEBI:18420"/>
    </cofactor>
</comment>
<name>A0ABY6F487_9GAMM</name>
<comment type="similarity">
    <text evidence="3 10">Belongs to the alpha-IPM synthase/homocitrate synthase family. LeuA type 2 subfamily.</text>
</comment>
<evidence type="ECO:0000256" key="6">
    <source>
        <dbReference type="ARBA" id="ARBA00022605"/>
    </source>
</evidence>
<feature type="binding site" evidence="10">
    <location>
        <position position="51"/>
    </location>
    <ligand>
        <name>Mg(2+)</name>
        <dbReference type="ChEBI" id="CHEBI:18420"/>
    </ligand>
</feature>
<keyword evidence="5 10" id="KW-0432">Leucine biosynthesis</keyword>
<dbReference type="GO" id="GO:0003852">
    <property type="term" value="F:2-isopropylmalate synthase activity"/>
    <property type="evidence" value="ECO:0007669"/>
    <property type="project" value="UniProtKB-EC"/>
</dbReference>
<reference evidence="12" key="1">
    <citation type="submission" date="2021-12" db="EMBL/GenBank/DDBJ databases">
        <title>taxonomy of Moraxella sp. ZY201224.</title>
        <authorList>
            <person name="Li F."/>
        </authorList>
    </citation>
    <scope>NUCLEOTIDE SEQUENCE</scope>
    <source>
        <strain evidence="12">ZY201224</strain>
    </source>
</reference>
<protein>
    <recommendedName>
        <fullName evidence="4 10">2-isopropylmalate synthase</fullName>
        <ecNumber evidence="4 10">2.3.3.13</ecNumber>
    </recommendedName>
    <alternativeName>
        <fullName evidence="10">Alpha-IPM synthase</fullName>
    </alternativeName>
    <alternativeName>
        <fullName evidence="10">Alpha-isopropylmalate synthase</fullName>
    </alternativeName>
</protein>
<keyword evidence="7 10" id="KW-0808">Transferase</keyword>
<dbReference type="InterPro" id="IPR002034">
    <property type="entry name" value="AIPM/Hcit_synth_CS"/>
</dbReference>
<dbReference type="Gene3D" id="3.20.20.70">
    <property type="entry name" value="Aldolase class I"/>
    <property type="match status" value="1"/>
</dbReference>
<comment type="catalytic activity">
    <reaction evidence="1 10">
        <text>3-methyl-2-oxobutanoate + acetyl-CoA + H2O = (2S)-2-isopropylmalate + CoA + H(+)</text>
        <dbReference type="Rhea" id="RHEA:21524"/>
        <dbReference type="ChEBI" id="CHEBI:1178"/>
        <dbReference type="ChEBI" id="CHEBI:11851"/>
        <dbReference type="ChEBI" id="CHEBI:15377"/>
        <dbReference type="ChEBI" id="CHEBI:15378"/>
        <dbReference type="ChEBI" id="CHEBI:57287"/>
        <dbReference type="ChEBI" id="CHEBI:57288"/>
        <dbReference type="EC" id="2.3.3.13"/>
    </reaction>
</comment>
<comment type="subcellular location">
    <subcellularLocation>
        <location evidence="10">Cytoplasm</location>
    </subcellularLocation>
</comment>
<dbReference type="RefSeq" id="WP_263076402.1">
    <property type="nucleotide sequence ID" value="NZ_CP089977.1"/>
</dbReference>
<feature type="binding site" evidence="10">
    <location>
        <position position="255"/>
    </location>
    <ligand>
        <name>Mg(2+)</name>
        <dbReference type="ChEBI" id="CHEBI:18420"/>
    </ligand>
</feature>
<keyword evidence="8 10" id="KW-0479">Metal-binding</keyword>
<keyword evidence="10" id="KW-0963">Cytoplasm</keyword>
<keyword evidence="6 10" id="KW-0028">Amino-acid biosynthesis</keyword>
<dbReference type="InterPro" id="IPR013709">
    <property type="entry name" value="2-isopropylmalate_synth_dimer"/>
</dbReference>
<dbReference type="SUPFAM" id="SSF110921">
    <property type="entry name" value="2-isopropylmalate synthase LeuA, allosteric (dimerisation) domain"/>
    <property type="match status" value="1"/>
</dbReference>
<feature type="binding site" evidence="10">
    <location>
        <position position="291"/>
    </location>
    <ligand>
        <name>Mg(2+)</name>
        <dbReference type="ChEBI" id="CHEBI:18420"/>
    </ligand>
</feature>
<keyword evidence="13" id="KW-1185">Reference proteome</keyword>
<evidence type="ECO:0000313" key="13">
    <source>
        <dbReference type="Proteomes" id="UP001063782"/>
    </source>
</evidence>
<dbReference type="Gene3D" id="3.30.160.270">
    <property type="match status" value="1"/>
</dbReference>
<comment type="pathway">
    <text evidence="2 10">Amino-acid biosynthesis; L-leucine biosynthesis; L-leucine from 3-methyl-2-oxobutanoate: step 1/4.</text>
</comment>
<dbReference type="PROSITE" id="PS50991">
    <property type="entry name" value="PYR_CT"/>
    <property type="match status" value="1"/>
</dbReference>
<dbReference type="Pfam" id="PF08502">
    <property type="entry name" value="LeuA_dimer"/>
    <property type="match status" value="1"/>
</dbReference>
<dbReference type="PANTHER" id="PTHR46911:SF1">
    <property type="entry name" value="2-ISOPROPYLMALATE SYNTHASE"/>
    <property type="match status" value="1"/>
</dbReference>
<dbReference type="Pfam" id="PF00682">
    <property type="entry name" value="HMGL-like"/>
    <property type="match status" value="1"/>
</dbReference>
<evidence type="ECO:0000256" key="10">
    <source>
        <dbReference type="HAMAP-Rule" id="MF_00572"/>
    </source>
</evidence>
<dbReference type="InterPro" id="IPR005668">
    <property type="entry name" value="IPM_Synthase"/>
</dbReference>
<dbReference type="Pfam" id="PF22615">
    <property type="entry name" value="IPMS_D2"/>
    <property type="match status" value="1"/>
</dbReference>
<evidence type="ECO:0000256" key="4">
    <source>
        <dbReference type="ARBA" id="ARBA00012973"/>
    </source>
</evidence>
<dbReference type="InterPro" id="IPR036230">
    <property type="entry name" value="LeuA_allosteric_dom_sf"/>
</dbReference>
<dbReference type="SUPFAM" id="SSF89000">
    <property type="entry name" value="post-HMGL domain-like"/>
    <property type="match status" value="1"/>
</dbReference>
<gene>
    <name evidence="10 12" type="primary">leuA</name>
    <name evidence="12" type="ORF">LU297_00120</name>
</gene>
<dbReference type="InterPro" id="IPR039371">
    <property type="entry name" value="LeuA_N_DRE-TIM"/>
</dbReference>
<evidence type="ECO:0000313" key="12">
    <source>
        <dbReference type="EMBL" id="UXZ04901.1"/>
    </source>
</evidence>
<evidence type="ECO:0000256" key="2">
    <source>
        <dbReference type="ARBA" id="ARBA00004689"/>
    </source>
</evidence>
<dbReference type="SMART" id="SM00917">
    <property type="entry name" value="LeuA_dimer"/>
    <property type="match status" value="1"/>
</dbReference>
<accession>A0ABY6F487</accession>
<dbReference type="EMBL" id="CP089977">
    <property type="protein sequence ID" value="UXZ04901.1"/>
    <property type="molecule type" value="Genomic_DNA"/>
</dbReference>
<feature type="binding site" evidence="10">
    <location>
        <position position="257"/>
    </location>
    <ligand>
        <name>Mg(2+)</name>
        <dbReference type="ChEBI" id="CHEBI:18420"/>
    </ligand>
</feature>
<dbReference type="InterPro" id="IPR000891">
    <property type="entry name" value="PYR_CT"/>
</dbReference>
<dbReference type="HAMAP" id="MF_00572">
    <property type="entry name" value="LeuA_type2"/>
    <property type="match status" value="1"/>
</dbReference>
<dbReference type="SUPFAM" id="SSF51569">
    <property type="entry name" value="Aldolase"/>
    <property type="match status" value="1"/>
</dbReference>
<evidence type="ECO:0000256" key="3">
    <source>
        <dbReference type="ARBA" id="ARBA00009767"/>
    </source>
</evidence>
<evidence type="ECO:0000256" key="9">
    <source>
        <dbReference type="ARBA" id="ARBA00023304"/>
    </source>
</evidence>
<keyword evidence="10" id="KW-0460">Magnesium</keyword>
<dbReference type="PROSITE" id="PS00816">
    <property type="entry name" value="AIPM_HOMOCIT_SYNTH_2"/>
    <property type="match status" value="1"/>
</dbReference>
<dbReference type="EC" id="2.3.3.13" evidence="4 10"/>
<dbReference type="NCBIfam" id="NF002991">
    <property type="entry name" value="PRK03739.1"/>
    <property type="match status" value="1"/>
</dbReference>
<comment type="function">
    <text evidence="10">Catalyzes the condensation of the acetyl group of acetyl-CoA with 3-methyl-2-oxobutanoate (2-ketoisovalerate) to form 3-carboxy-3-hydroxy-4-methylpentanoate (2-isopropylmalate).</text>
</comment>
<dbReference type="CDD" id="cd07942">
    <property type="entry name" value="DRE_TIM_LeuA"/>
    <property type="match status" value="1"/>
</dbReference>
<evidence type="ECO:0000256" key="8">
    <source>
        <dbReference type="ARBA" id="ARBA00022723"/>
    </source>
</evidence>
<dbReference type="InterPro" id="IPR013785">
    <property type="entry name" value="Aldolase_TIM"/>
</dbReference>
<evidence type="ECO:0000256" key="5">
    <source>
        <dbReference type="ARBA" id="ARBA00022430"/>
    </source>
</evidence>
<evidence type="ECO:0000256" key="7">
    <source>
        <dbReference type="ARBA" id="ARBA00022679"/>
    </source>
</evidence>